<keyword evidence="2" id="KW-0677">Repeat</keyword>
<dbReference type="Gene3D" id="1.10.533.10">
    <property type="entry name" value="Death Domain, Fas"/>
    <property type="match status" value="1"/>
</dbReference>
<evidence type="ECO:0000259" key="3">
    <source>
        <dbReference type="PROSITE" id="PS50824"/>
    </source>
</evidence>
<feature type="domain" description="NACHT" evidence="4">
    <location>
        <begin position="179"/>
        <end position="330"/>
    </location>
</feature>
<name>A0A3Q4MDT4_NEOBR</name>
<evidence type="ECO:0000259" key="4">
    <source>
        <dbReference type="PROSITE" id="PS50837"/>
    </source>
</evidence>
<dbReference type="GeneTree" id="ENSGT01070000253760"/>
<dbReference type="Pfam" id="PF02758">
    <property type="entry name" value="PYRIN"/>
    <property type="match status" value="1"/>
</dbReference>
<proteinExistence type="predicted"/>
<organism evidence="5 6">
    <name type="scientific">Neolamprologus brichardi</name>
    <name type="common">Fairy cichlid</name>
    <name type="synonym">Lamprologus brichardi</name>
    <dbReference type="NCBI Taxonomy" id="32507"/>
    <lineage>
        <taxon>Eukaryota</taxon>
        <taxon>Metazoa</taxon>
        <taxon>Chordata</taxon>
        <taxon>Craniata</taxon>
        <taxon>Vertebrata</taxon>
        <taxon>Euteleostomi</taxon>
        <taxon>Actinopterygii</taxon>
        <taxon>Neopterygii</taxon>
        <taxon>Teleostei</taxon>
        <taxon>Neoteleostei</taxon>
        <taxon>Acanthomorphata</taxon>
        <taxon>Ovalentaria</taxon>
        <taxon>Cichlomorphae</taxon>
        <taxon>Cichliformes</taxon>
        <taxon>Cichlidae</taxon>
        <taxon>African cichlids</taxon>
        <taxon>Pseudocrenilabrinae</taxon>
        <taxon>Lamprologini</taxon>
        <taxon>Neolamprologus</taxon>
    </lineage>
</organism>
<evidence type="ECO:0000256" key="1">
    <source>
        <dbReference type="ARBA" id="ARBA00022614"/>
    </source>
</evidence>
<feature type="domain" description="Pyrin" evidence="3">
    <location>
        <begin position="1"/>
        <end position="59"/>
    </location>
</feature>
<dbReference type="InterPro" id="IPR027417">
    <property type="entry name" value="P-loop_NTPase"/>
</dbReference>
<reference evidence="5" key="1">
    <citation type="submission" date="2025-08" db="UniProtKB">
        <authorList>
            <consortium name="Ensembl"/>
        </authorList>
    </citation>
    <scope>IDENTIFICATION</scope>
</reference>
<evidence type="ECO:0000313" key="5">
    <source>
        <dbReference type="Ensembl" id="ENSNBRP00000007569.1"/>
    </source>
</evidence>
<dbReference type="Ensembl" id="ENSNBRT00000007781.1">
    <property type="protein sequence ID" value="ENSNBRP00000007569.1"/>
    <property type="gene ID" value="ENSNBRG00000005917.1"/>
</dbReference>
<dbReference type="Gene3D" id="3.40.50.300">
    <property type="entry name" value="P-loop containing nucleotide triphosphate hydrolases"/>
    <property type="match status" value="1"/>
</dbReference>
<dbReference type="PROSITE" id="PS50837">
    <property type="entry name" value="NACHT"/>
    <property type="match status" value="1"/>
</dbReference>
<sequence length="591" mass="68129">MTSKELLLRTLEELGDEEFSDFKWYLEQPHNLDGLPFIPKSHLENVKRTETVDKIVQTYSQQSLEVVKKTLTKISRNDLTERLSTISTTAQGKLLENHTCRLVITQDQTGLYDVKSPRPITRYKEQLQSNLQVRFMCKQEGWTSKKDEKNLDDIYTDLPAGTEISNIFTHPSGIKKNIRNVLTAGEAGSGKTFLVHKFVLDWAEKRTNQDVDLVFPFMFNELNLQKDKEYSFAKLIHMCIPESVHIKEEELNSIFTTLQTSGNSDFEKSEYKLLFVLDGLNESCLQLNFTATEKLPVDVTKSISVDVLLTNLITGCLLPSAHIWMTTWPGEAISADFINMITEVRGFTELQRKGYFRKRFRDEEKVSRIISHIKSSPSLHFMCHIPVYCWSTSTVLQEVLKSKERGDLPETLTEVYTEFLNIQIRNLKQKYGPEKSLECIKMIGKLAFNQLEKSCLIFSEELTENESTFTEPLKLSNAFLWFFKEHHQLKKGRKKVFSFVHQSVVEFLADLFVVSDIITEDNLAQSQTCLKRPGNVFSQTHIPEIYSKTVDKALFLTTNERNVNAYLHKSSTVYCSLFISVYFINQINISS</sequence>
<dbReference type="Pfam" id="PF05729">
    <property type="entry name" value="NACHT"/>
    <property type="match status" value="1"/>
</dbReference>
<evidence type="ECO:0008006" key="7">
    <source>
        <dbReference type="Google" id="ProtNLM"/>
    </source>
</evidence>
<dbReference type="SMART" id="SM01289">
    <property type="entry name" value="PYRIN"/>
    <property type="match status" value="1"/>
</dbReference>
<dbReference type="PROSITE" id="PS50824">
    <property type="entry name" value="DAPIN"/>
    <property type="match status" value="1"/>
</dbReference>
<evidence type="ECO:0000313" key="6">
    <source>
        <dbReference type="Proteomes" id="UP000261580"/>
    </source>
</evidence>
<dbReference type="STRING" id="32507.ENSNBRP00000007569"/>
<dbReference type="InterPro" id="IPR004020">
    <property type="entry name" value="DAPIN"/>
</dbReference>
<keyword evidence="6" id="KW-1185">Reference proteome</keyword>
<protein>
    <recommendedName>
        <fullName evidence="7">NACHT domain-containing protein</fullName>
    </recommendedName>
</protein>
<dbReference type="InterPro" id="IPR007111">
    <property type="entry name" value="NACHT_NTPase"/>
</dbReference>
<evidence type="ECO:0000256" key="2">
    <source>
        <dbReference type="ARBA" id="ARBA00022737"/>
    </source>
</evidence>
<dbReference type="InterPro" id="IPR051261">
    <property type="entry name" value="NLR"/>
</dbReference>
<dbReference type="InterPro" id="IPR011029">
    <property type="entry name" value="DEATH-like_dom_sf"/>
</dbReference>
<keyword evidence="1" id="KW-0433">Leucine-rich repeat</keyword>
<dbReference type="AlphaFoldDB" id="A0A3Q4MDT4"/>
<accession>A0A3Q4MDT4</accession>
<reference evidence="5" key="2">
    <citation type="submission" date="2025-09" db="UniProtKB">
        <authorList>
            <consortium name="Ensembl"/>
        </authorList>
    </citation>
    <scope>IDENTIFICATION</scope>
</reference>
<dbReference type="Proteomes" id="UP000261580">
    <property type="component" value="Unassembled WGS sequence"/>
</dbReference>
<dbReference type="SUPFAM" id="SSF47986">
    <property type="entry name" value="DEATH domain"/>
    <property type="match status" value="1"/>
</dbReference>
<dbReference type="PANTHER" id="PTHR24106">
    <property type="entry name" value="NACHT, LRR AND CARD DOMAINS-CONTAINING"/>
    <property type="match status" value="1"/>
</dbReference>